<dbReference type="AlphaFoldDB" id="A0A0C1PKB4"/>
<comment type="caution">
    <text evidence="3">The sequence shown here is derived from an EMBL/GenBank/DDBJ whole genome shotgun (WGS) entry which is preliminary data.</text>
</comment>
<proteinExistence type="predicted"/>
<keyword evidence="2" id="KW-0472">Membrane</keyword>
<feature type="region of interest" description="Disordered" evidence="1">
    <location>
        <begin position="175"/>
        <end position="217"/>
    </location>
</feature>
<name>A0A0C1PKB4_9LACO</name>
<organism evidence="3 4">
    <name type="scientific">Fructilactobacillus fructivorans</name>
    <dbReference type="NCBI Taxonomy" id="1614"/>
    <lineage>
        <taxon>Bacteria</taxon>
        <taxon>Bacillati</taxon>
        <taxon>Bacillota</taxon>
        <taxon>Bacilli</taxon>
        <taxon>Lactobacillales</taxon>
        <taxon>Lactobacillaceae</taxon>
        <taxon>Fructilactobacillus</taxon>
    </lineage>
</organism>
<feature type="compositionally biased region" description="Low complexity" evidence="1">
    <location>
        <begin position="175"/>
        <end position="187"/>
    </location>
</feature>
<feature type="transmembrane region" description="Helical" evidence="2">
    <location>
        <begin position="138"/>
        <end position="158"/>
    </location>
</feature>
<accession>A0A0C1PKB4</accession>
<dbReference type="EMBL" id="JOJZ01000024">
    <property type="protein sequence ID" value="KID41162.1"/>
    <property type="molecule type" value="Genomic_DNA"/>
</dbReference>
<keyword evidence="2" id="KW-1133">Transmembrane helix</keyword>
<dbReference type="GeneID" id="74913966"/>
<dbReference type="PATRIC" id="fig|1614.7.peg.1247"/>
<keyword evidence="4" id="KW-1185">Reference proteome</keyword>
<dbReference type="RefSeq" id="WP_039145126.1">
    <property type="nucleotide sequence ID" value="NZ_JOJZ01000024.1"/>
</dbReference>
<evidence type="ECO:0000256" key="2">
    <source>
        <dbReference type="SAM" id="Phobius"/>
    </source>
</evidence>
<keyword evidence="2" id="KW-0812">Transmembrane</keyword>
<dbReference type="Proteomes" id="UP000031397">
    <property type="component" value="Unassembled WGS sequence"/>
</dbReference>
<feature type="compositionally biased region" description="Low complexity" evidence="1">
    <location>
        <begin position="203"/>
        <end position="217"/>
    </location>
</feature>
<evidence type="ECO:0000313" key="3">
    <source>
        <dbReference type="EMBL" id="KID41162.1"/>
    </source>
</evidence>
<dbReference type="OrthoDB" id="9992458at2"/>
<feature type="compositionally biased region" description="Polar residues" evidence="1">
    <location>
        <begin position="188"/>
        <end position="202"/>
    </location>
</feature>
<protein>
    <submittedName>
        <fullName evidence="3">Uncharacterized protein</fullName>
    </submittedName>
</protein>
<sequence>MNNETVGSRMDRNVGNVIINVVDKNDQILTNPLKYSGALGKGFSIEIPDLNGYVVQGLSGDQNAVSYLTNVTFKRNVDYPANVGRVVAVNPAEKINGTFARGTLNYNLVYAPSAQVVSPNADRVASNQAAPSKKKHHWFRWIVIIFLIIILLGIFGLYHSGKSAQQQVKQNPPVVVKNYNNKPANNADNSTPANNSDNSKPQNNADNGGNAGSNDANQKAQNAIDNAKKEVESHIDNNNRNDIQQVITTIQDGFNMLAAKIQSYIGF</sequence>
<gene>
    <name evidence="3" type="ORF">LfDm3_1308</name>
</gene>
<reference evidence="3 4" key="1">
    <citation type="submission" date="2014-06" db="EMBL/GenBank/DDBJ databases">
        <title>Functional and comparative genomic analyses of the Drosophila gut microbiota identify candidate symbiosis factors.</title>
        <authorList>
            <person name="Newell P.D."/>
            <person name="Chaston J.M."/>
            <person name="Douglas A.E."/>
        </authorList>
    </citation>
    <scope>NUCLEOTIDE SEQUENCE [LARGE SCALE GENOMIC DNA]</scope>
    <source>
        <strain evidence="3 4">DmCS_002</strain>
    </source>
</reference>
<evidence type="ECO:0000256" key="1">
    <source>
        <dbReference type="SAM" id="MobiDB-lite"/>
    </source>
</evidence>
<evidence type="ECO:0000313" key="4">
    <source>
        <dbReference type="Proteomes" id="UP000031397"/>
    </source>
</evidence>